<protein>
    <recommendedName>
        <fullName evidence="5">DUF962 domain-containing protein</fullName>
    </recommendedName>
</protein>
<feature type="transmembrane region" description="Helical" evidence="2">
    <location>
        <begin position="232"/>
        <end position="255"/>
    </location>
</feature>
<feature type="region of interest" description="Disordered" evidence="1">
    <location>
        <begin position="57"/>
        <end position="100"/>
    </location>
</feature>
<dbReference type="PANTHER" id="PTHR28026">
    <property type="entry name" value="DUF962 DOMAIN PROTEIN (AFU_ORTHOLOGUE AFUA_8G05310)"/>
    <property type="match status" value="1"/>
</dbReference>
<dbReference type="EMBL" id="KV918919">
    <property type="protein sequence ID" value="OSX75055.1"/>
    <property type="molecule type" value="Genomic_DNA"/>
</dbReference>
<keyword evidence="2" id="KW-1133">Transmembrane helix</keyword>
<reference evidence="3 4" key="1">
    <citation type="submission" date="2017-03" db="EMBL/GenBank/DDBJ databases">
        <title>WGS assembly of Porphyra umbilicalis.</title>
        <authorList>
            <person name="Brawley S.H."/>
            <person name="Blouin N.A."/>
            <person name="Ficko-Blean E."/>
            <person name="Wheeler G.L."/>
            <person name="Lohr M."/>
            <person name="Goodson H.V."/>
            <person name="Jenkins J.W."/>
            <person name="Blaby-Haas C.E."/>
            <person name="Helliwell K.E."/>
            <person name="Chan C."/>
            <person name="Marriage T."/>
            <person name="Bhattacharya D."/>
            <person name="Klein A.S."/>
            <person name="Badis Y."/>
            <person name="Brodie J."/>
            <person name="Cao Y."/>
            <person name="Collen J."/>
            <person name="Dittami S.M."/>
            <person name="Gachon C.M."/>
            <person name="Green B.R."/>
            <person name="Karpowicz S."/>
            <person name="Kim J.W."/>
            <person name="Kudahl U."/>
            <person name="Lin S."/>
            <person name="Michel G."/>
            <person name="Mittag M."/>
            <person name="Olson B.J."/>
            <person name="Pangilinan J."/>
            <person name="Peng Y."/>
            <person name="Qiu H."/>
            <person name="Shu S."/>
            <person name="Singer J.T."/>
            <person name="Smith A.G."/>
            <person name="Sprecher B.N."/>
            <person name="Wagner V."/>
            <person name="Wang W."/>
            <person name="Wang Z.-Y."/>
            <person name="Yan J."/>
            <person name="Yarish C."/>
            <person name="Zoeuner-Riek S."/>
            <person name="Zhuang Y."/>
            <person name="Zou Y."/>
            <person name="Lindquist E.A."/>
            <person name="Grimwood J."/>
            <person name="Barry K."/>
            <person name="Rokhsar D.S."/>
            <person name="Schmutz J."/>
            <person name="Stiller J.W."/>
            <person name="Grossman A.R."/>
            <person name="Prochnik S.E."/>
        </authorList>
    </citation>
    <scope>NUCLEOTIDE SEQUENCE [LARGE SCALE GENOMIC DNA]</scope>
    <source>
        <strain evidence="3">4086291</strain>
    </source>
</reference>
<feature type="compositionally biased region" description="Low complexity" evidence="1">
    <location>
        <begin position="347"/>
        <end position="356"/>
    </location>
</feature>
<dbReference type="GO" id="GO:0046521">
    <property type="term" value="P:sphingoid catabolic process"/>
    <property type="evidence" value="ECO:0007669"/>
    <property type="project" value="TreeGrafter"/>
</dbReference>
<organism evidence="3 4">
    <name type="scientific">Porphyra umbilicalis</name>
    <name type="common">Purple laver</name>
    <name type="synonym">Red alga</name>
    <dbReference type="NCBI Taxonomy" id="2786"/>
    <lineage>
        <taxon>Eukaryota</taxon>
        <taxon>Rhodophyta</taxon>
        <taxon>Bangiophyceae</taxon>
        <taxon>Bangiales</taxon>
        <taxon>Bangiaceae</taxon>
        <taxon>Porphyra</taxon>
    </lineage>
</organism>
<sequence length="389" mass="41386">MTATGHKGAGGHSQRRRRGVVNKLKRRPPFTLARSPPPPSCFHTCCRAHVLFSQRSRFGPDAHPRPLPSLPTSSTLHSPYPPPGGTPSPPPPPPPRTTMTAAWLAPVTPALVEELGDFRALHDFYLSYHQSRVNFAIHVVAVPLLSTSVLLLLAATTTIPTGRGGYAPAATAGKAPPPTPWLGLDAGAAVSAAYALYYGWLAPRLGPFAAAALAAQWLTARSVRAGLGSRRAAVGVAAAAAAAAEVAMVVGHRVYEGKPNAVLFGAAKAVAGAPLLVYVELALRGGGSQRWRRCWEVPPARRRRSRATGWRRRPRRPVDGPRRRRRSVVRRGWTTPPPGRRRRVGPRGRAAAAASHAGGGYLPVTPTRGPVAADDRLPSVLHCRRCNAA</sequence>
<evidence type="ECO:0000313" key="3">
    <source>
        <dbReference type="EMBL" id="OSX75055.1"/>
    </source>
</evidence>
<proteinExistence type="predicted"/>
<dbReference type="Proteomes" id="UP000218209">
    <property type="component" value="Unassembled WGS sequence"/>
</dbReference>
<feature type="compositionally biased region" description="Basic residues" evidence="1">
    <location>
        <begin position="13"/>
        <end position="28"/>
    </location>
</feature>
<accession>A0A1X6P2R2</accession>
<evidence type="ECO:0000313" key="4">
    <source>
        <dbReference type="Proteomes" id="UP000218209"/>
    </source>
</evidence>
<dbReference type="InterPro" id="IPR009305">
    <property type="entry name" value="Mpo1-like"/>
</dbReference>
<dbReference type="Pfam" id="PF06127">
    <property type="entry name" value="Mpo1-like"/>
    <property type="match status" value="1"/>
</dbReference>
<feature type="compositionally biased region" description="Basic residues" evidence="1">
    <location>
        <begin position="302"/>
        <end position="315"/>
    </location>
</feature>
<feature type="compositionally biased region" description="Pro residues" evidence="1">
    <location>
        <begin position="79"/>
        <end position="96"/>
    </location>
</feature>
<dbReference type="GO" id="GO:0016020">
    <property type="term" value="C:membrane"/>
    <property type="evidence" value="ECO:0007669"/>
    <property type="project" value="GOC"/>
</dbReference>
<feature type="region of interest" description="Disordered" evidence="1">
    <location>
        <begin position="1"/>
        <end position="38"/>
    </location>
</feature>
<evidence type="ECO:0000256" key="2">
    <source>
        <dbReference type="SAM" id="Phobius"/>
    </source>
</evidence>
<name>A0A1X6P2R2_PORUM</name>
<dbReference type="PANTHER" id="PTHR28026:SF9">
    <property type="entry name" value="2-HYDROXY-PALMITIC ACID DIOXYGENASE MPO1"/>
    <property type="match status" value="1"/>
</dbReference>
<feature type="region of interest" description="Disordered" evidence="1">
    <location>
        <begin position="302"/>
        <end position="374"/>
    </location>
</feature>
<evidence type="ECO:0008006" key="5">
    <source>
        <dbReference type="Google" id="ProtNLM"/>
    </source>
</evidence>
<dbReference type="AlphaFoldDB" id="A0A1X6P2R2"/>
<feature type="transmembrane region" description="Helical" evidence="2">
    <location>
        <begin position="135"/>
        <end position="155"/>
    </location>
</feature>
<keyword evidence="2" id="KW-0472">Membrane</keyword>
<feature type="transmembrane region" description="Helical" evidence="2">
    <location>
        <begin position="261"/>
        <end position="283"/>
    </location>
</feature>
<dbReference type="GO" id="GO:0005783">
    <property type="term" value="C:endoplasmic reticulum"/>
    <property type="evidence" value="ECO:0007669"/>
    <property type="project" value="TreeGrafter"/>
</dbReference>
<keyword evidence="4" id="KW-1185">Reference proteome</keyword>
<gene>
    <name evidence="3" type="ORF">BU14_0256s0008</name>
</gene>
<keyword evidence="2" id="KW-0812">Transmembrane</keyword>
<evidence type="ECO:0000256" key="1">
    <source>
        <dbReference type="SAM" id="MobiDB-lite"/>
    </source>
</evidence>